<proteinExistence type="predicted"/>
<dbReference type="AlphaFoldDB" id="A0A2P2PQ23"/>
<reference evidence="1" key="1">
    <citation type="submission" date="2018-02" db="EMBL/GenBank/DDBJ databases">
        <title>Rhizophora mucronata_Transcriptome.</title>
        <authorList>
            <person name="Meera S.P."/>
            <person name="Sreeshan A."/>
            <person name="Augustine A."/>
        </authorList>
    </citation>
    <scope>NUCLEOTIDE SEQUENCE</scope>
    <source>
        <tissue evidence="1">Leaf</tissue>
    </source>
</reference>
<sequence length="43" mass="5155">MKNRNYQELSIRENITGFHPLPNISNYKQSSMKTKSCNCYYHD</sequence>
<protein>
    <submittedName>
        <fullName evidence="1">Uncharacterized protein</fullName>
    </submittedName>
</protein>
<organism evidence="1">
    <name type="scientific">Rhizophora mucronata</name>
    <name type="common">Asiatic mangrove</name>
    <dbReference type="NCBI Taxonomy" id="61149"/>
    <lineage>
        <taxon>Eukaryota</taxon>
        <taxon>Viridiplantae</taxon>
        <taxon>Streptophyta</taxon>
        <taxon>Embryophyta</taxon>
        <taxon>Tracheophyta</taxon>
        <taxon>Spermatophyta</taxon>
        <taxon>Magnoliopsida</taxon>
        <taxon>eudicotyledons</taxon>
        <taxon>Gunneridae</taxon>
        <taxon>Pentapetalae</taxon>
        <taxon>rosids</taxon>
        <taxon>fabids</taxon>
        <taxon>Malpighiales</taxon>
        <taxon>Rhizophoraceae</taxon>
        <taxon>Rhizophora</taxon>
    </lineage>
</organism>
<name>A0A2P2PQ23_RHIMU</name>
<accession>A0A2P2PQ23</accession>
<evidence type="ECO:0000313" key="1">
    <source>
        <dbReference type="EMBL" id="MBX56826.1"/>
    </source>
</evidence>
<dbReference type="EMBL" id="GGEC01076342">
    <property type="protein sequence ID" value="MBX56826.1"/>
    <property type="molecule type" value="Transcribed_RNA"/>
</dbReference>